<sequence>MSSRPIDRTSLLQLLEEEELQDPRIRRLLLYNTFAPEPVQEKGRQALAASLAHRRIHPFKKPTRSSLSSGGIRLGSTVSGQKFGLGESVLSKHFLVIGQSGSGKTTLFYNVLSQLDVPFWCFDLKQDYRHLVQDRSELLVLPWTELKYNPLAPPPGVKLRRWAQVVSEIFGHATALLSGSKNHLLKSILELYRLYGLFEERSPPYPSFHDLERFLVSDPINYMRKTSNYRDTVLNRVEAMNLGAGTVFDCSTGYMFEDLLERDVVFEFDGLSRDTQNFLMEILLAAVYEYRLAKTHRSEDLNHVFVLDEAKQVFSVYKERQSESGIPAVDELTAKMREFGEGLIVADQEASKLTDSIKANTYTKALLPTGDRKQFTAVTESMNLTERQTNAAKDLDTGEAVVQTGNSDPARVTLDTYRLSKTVTDSDLQKRQGQLWNSLTAEPREQPDRFVESVQHGNTDSEETEVLDENKSEVTVSDDAEHLLKGLVEEPFVPLTERYEEFSSRYKGNKAKTELVESGLVTEQSTRTETGARKLLELTDRGRSYVEKHLGLDPSQEGRGGIVHRYWQHQVKKMFEEAGWAVKLELFDADVYVNTGKLELAIEVAMENTQREREHVEKHLEYGFDVIWIVCRTEKVKNGLKQRLEESGIDTDQVVFHLAQDVSDALTDWP</sequence>
<dbReference type="SUPFAM" id="SSF52540">
    <property type="entry name" value="P-loop containing nucleoside triphosphate hydrolases"/>
    <property type="match status" value="1"/>
</dbReference>
<keyword evidence="3" id="KW-1185">Reference proteome</keyword>
<dbReference type="Gene3D" id="3.40.50.300">
    <property type="entry name" value="P-loop containing nucleotide triphosphate hydrolases"/>
    <property type="match status" value="2"/>
</dbReference>
<keyword evidence="2" id="KW-0067">ATP-binding</keyword>
<evidence type="ECO:0000313" key="2">
    <source>
        <dbReference type="EMBL" id="MFD1562265.1"/>
    </source>
</evidence>
<dbReference type="Proteomes" id="UP001597076">
    <property type="component" value="Unassembled WGS sequence"/>
</dbReference>
<dbReference type="PANTHER" id="PTHR30121">
    <property type="entry name" value="UNCHARACTERIZED PROTEIN YJGR-RELATED"/>
    <property type="match status" value="1"/>
</dbReference>
<dbReference type="EMBL" id="JBHUDI010000001">
    <property type="protein sequence ID" value="MFD1562265.1"/>
    <property type="molecule type" value="Genomic_DNA"/>
</dbReference>
<evidence type="ECO:0000256" key="1">
    <source>
        <dbReference type="SAM" id="MobiDB-lite"/>
    </source>
</evidence>
<accession>A0ABD6BBX3</accession>
<keyword evidence="2" id="KW-0547">Nucleotide-binding</keyword>
<dbReference type="PANTHER" id="PTHR30121:SF6">
    <property type="entry name" value="SLR6007 PROTEIN"/>
    <property type="match status" value="1"/>
</dbReference>
<dbReference type="InterPro" id="IPR051162">
    <property type="entry name" value="T4SS_component"/>
</dbReference>
<proteinExistence type="predicted"/>
<reference evidence="2 3" key="1">
    <citation type="journal article" date="2019" name="Int. J. Syst. Evol. Microbiol.">
        <title>The Global Catalogue of Microorganisms (GCM) 10K type strain sequencing project: providing services to taxonomists for standard genome sequencing and annotation.</title>
        <authorList>
            <consortium name="The Broad Institute Genomics Platform"/>
            <consortium name="The Broad Institute Genome Sequencing Center for Infectious Disease"/>
            <person name="Wu L."/>
            <person name="Ma J."/>
        </authorList>
    </citation>
    <scope>NUCLEOTIDE SEQUENCE [LARGE SCALE GENOMIC DNA]</scope>
    <source>
        <strain evidence="2 3">CGMCC 1.12230</strain>
    </source>
</reference>
<feature type="region of interest" description="Disordered" evidence="1">
    <location>
        <begin position="452"/>
        <end position="472"/>
    </location>
</feature>
<gene>
    <name evidence="2" type="ORF">ACFR99_01600</name>
</gene>
<dbReference type="AlphaFoldDB" id="A0ABD6BBX3"/>
<comment type="caution">
    <text evidence="2">The sequence shown here is derived from an EMBL/GenBank/DDBJ whole genome shotgun (WGS) entry which is preliminary data.</text>
</comment>
<dbReference type="RefSeq" id="WP_390283715.1">
    <property type="nucleotide sequence ID" value="NZ_JBHUDI010000001.1"/>
</dbReference>
<dbReference type="InterPro" id="IPR027417">
    <property type="entry name" value="P-loop_NTPase"/>
</dbReference>
<evidence type="ECO:0000313" key="3">
    <source>
        <dbReference type="Proteomes" id="UP001597076"/>
    </source>
</evidence>
<organism evidence="2 3">
    <name type="scientific">Haloarchaeobius amylolyticus</name>
    <dbReference type="NCBI Taxonomy" id="1198296"/>
    <lineage>
        <taxon>Archaea</taxon>
        <taxon>Methanobacteriati</taxon>
        <taxon>Methanobacteriota</taxon>
        <taxon>Stenosarchaea group</taxon>
        <taxon>Halobacteria</taxon>
        <taxon>Halobacteriales</taxon>
        <taxon>Halorubellaceae</taxon>
        <taxon>Haloarchaeobius</taxon>
    </lineage>
</organism>
<dbReference type="GO" id="GO:0005524">
    <property type="term" value="F:ATP binding"/>
    <property type="evidence" value="ECO:0007669"/>
    <property type="project" value="UniProtKB-KW"/>
</dbReference>
<name>A0ABD6BBX3_9EURY</name>
<protein>
    <submittedName>
        <fullName evidence="2">ATP-binding protein</fullName>
    </submittedName>
</protein>